<proteinExistence type="predicted"/>
<organism evidence="1 2">
    <name type="scientific">Rosistilla ulvae</name>
    <dbReference type="NCBI Taxonomy" id="1930277"/>
    <lineage>
        <taxon>Bacteria</taxon>
        <taxon>Pseudomonadati</taxon>
        <taxon>Planctomycetota</taxon>
        <taxon>Planctomycetia</taxon>
        <taxon>Pirellulales</taxon>
        <taxon>Pirellulaceae</taxon>
        <taxon>Rosistilla</taxon>
    </lineage>
</organism>
<dbReference type="EMBL" id="CP036261">
    <property type="protein sequence ID" value="QDS86503.1"/>
    <property type="molecule type" value="Genomic_DNA"/>
</dbReference>
<protein>
    <submittedName>
        <fullName evidence="1">Uncharacterized protein</fullName>
    </submittedName>
</protein>
<dbReference type="AlphaFoldDB" id="A0A517LV49"/>
<evidence type="ECO:0000313" key="2">
    <source>
        <dbReference type="Proteomes" id="UP000319557"/>
    </source>
</evidence>
<dbReference type="OrthoDB" id="265851at2"/>
<dbReference type="RefSeq" id="WP_145342285.1">
    <property type="nucleotide sequence ID" value="NZ_CP036261.1"/>
</dbReference>
<keyword evidence="2" id="KW-1185">Reference proteome</keyword>
<sequence length="247" mass="28064">MIDETAVFAAFEAAWQQRHYAEVDRLLCDPALSRDTAAELVMIDLEYRWRFPLPAPDCDRAVVPNEPQVEDYCRLLPGLADHQELSKDLLSEEYRVRLRWSEPPTLEDLARRFGCLSRQVIEGLVQRVQQEVPHRWISVVRGETELVRTRFHRSLEVGRQSVGQPPPFGEVHVAEGRKLIIAALDNVQVSRKQLRLSCAAAGVQLENLSSQVAVKVGFRSWVRPGQTLENALPLTVAIGDLELRITR</sequence>
<evidence type="ECO:0000313" key="1">
    <source>
        <dbReference type="EMBL" id="QDS86503.1"/>
    </source>
</evidence>
<accession>A0A517LV49</accession>
<reference evidence="1 2" key="1">
    <citation type="submission" date="2019-02" db="EMBL/GenBank/DDBJ databases">
        <title>Deep-cultivation of Planctomycetes and their phenomic and genomic characterization uncovers novel biology.</title>
        <authorList>
            <person name="Wiegand S."/>
            <person name="Jogler M."/>
            <person name="Boedeker C."/>
            <person name="Pinto D."/>
            <person name="Vollmers J."/>
            <person name="Rivas-Marin E."/>
            <person name="Kohn T."/>
            <person name="Peeters S.H."/>
            <person name="Heuer A."/>
            <person name="Rast P."/>
            <person name="Oberbeckmann S."/>
            <person name="Bunk B."/>
            <person name="Jeske O."/>
            <person name="Meyerdierks A."/>
            <person name="Storesund J.E."/>
            <person name="Kallscheuer N."/>
            <person name="Luecker S."/>
            <person name="Lage O.M."/>
            <person name="Pohl T."/>
            <person name="Merkel B.J."/>
            <person name="Hornburger P."/>
            <person name="Mueller R.-W."/>
            <person name="Bruemmer F."/>
            <person name="Labrenz M."/>
            <person name="Spormann A.M."/>
            <person name="Op den Camp H."/>
            <person name="Overmann J."/>
            <person name="Amann R."/>
            <person name="Jetten M.S.M."/>
            <person name="Mascher T."/>
            <person name="Medema M.H."/>
            <person name="Devos D.P."/>
            <person name="Kaster A.-K."/>
            <person name="Ovreas L."/>
            <person name="Rohde M."/>
            <person name="Galperin M.Y."/>
            <person name="Jogler C."/>
        </authorList>
    </citation>
    <scope>NUCLEOTIDE SEQUENCE [LARGE SCALE GENOMIC DNA]</scope>
    <source>
        <strain evidence="1 2">EC9</strain>
    </source>
</reference>
<name>A0A517LV49_9BACT</name>
<dbReference type="Proteomes" id="UP000319557">
    <property type="component" value="Chromosome"/>
</dbReference>
<dbReference type="KEGG" id="ruv:EC9_06670"/>
<gene>
    <name evidence="1" type="ORF">EC9_06670</name>
</gene>